<reference evidence="7 8" key="1">
    <citation type="journal article" date="2016" name="G3 (Bethesda)">
        <title>First Draft Assembly and Annotation of the Genome of a California Endemic Oak Quercus lobata Nee (Fagaceae).</title>
        <authorList>
            <person name="Sork V.L."/>
            <person name="Fitz-Gibbon S.T."/>
            <person name="Puiu D."/>
            <person name="Crepeau M."/>
            <person name="Gugger P.F."/>
            <person name="Sherman R."/>
            <person name="Stevens K."/>
            <person name="Langley C.H."/>
            <person name="Pellegrini M."/>
            <person name="Salzberg S.L."/>
        </authorList>
    </citation>
    <scope>NUCLEOTIDE SEQUENCE [LARGE SCALE GENOMIC DNA]</scope>
    <source>
        <strain evidence="7 8">cv. SW786</strain>
    </source>
</reference>
<evidence type="ECO:0000313" key="8">
    <source>
        <dbReference type="Proteomes" id="UP000594261"/>
    </source>
</evidence>
<dbReference type="GO" id="GO:0098542">
    <property type="term" value="P:defense response to other organism"/>
    <property type="evidence" value="ECO:0007669"/>
    <property type="project" value="InterPro"/>
</dbReference>
<evidence type="ECO:0000256" key="3">
    <source>
        <dbReference type="ARBA" id="ARBA00022989"/>
    </source>
</evidence>
<protein>
    <recommendedName>
        <fullName evidence="6">Late embryogenesis abundant protein LEA-2 subgroup domain-containing protein</fullName>
    </recommendedName>
</protein>
<organism evidence="7 8">
    <name type="scientific">Quercus lobata</name>
    <name type="common">Valley oak</name>
    <dbReference type="NCBI Taxonomy" id="97700"/>
    <lineage>
        <taxon>Eukaryota</taxon>
        <taxon>Viridiplantae</taxon>
        <taxon>Streptophyta</taxon>
        <taxon>Embryophyta</taxon>
        <taxon>Tracheophyta</taxon>
        <taxon>Spermatophyta</taxon>
        <taxon>Magnoliopsida</taxon>
        <taxon>eudicotyledons</taxon>
        <taxon>Gunneridae</taxon>
        <taxon>Pentapetalae</taxon>
        <taxon>rosids</taxon>
        <taxon>fabids</taxon>
        <taxon>Fagales</taxon>
        <taxon>Fagaceae</taxon>
        <taxon>Quercus</taxon>
    </lineage>
</organism>
<dbReference type="AlphaFoldDB" id="A0A7N2M684"/>
<dbReference type="InterPro" id="IPR044839">
    <property type="entry name" value="NDR1-like"/>
</dbReference>
<proteinExistence type="predicted"/>
<dbReference type="PANTHER" id="PTHR31415:SF174">
    <property type="entry name" value="NDR1_HIN1-LIKE PROTEIN 10"/>
    <property type="match status" value="1"/>
</dbReference>
<dbReference type="InParanoid" id="A0A7N2M684"/>
<feature type="domain" description="Late embryogenesis abundant protein LEA-2 subgroup" evidence="6">
    <location>
        <begin position="83"/>
        <end position="185"/>
    </location>
</feature>
<dbReference type="Proteomes" id="UP000594261">
    <property type="component" value="Chromosome 7"/>
</dbReference>
<feature type="transmembrane region" description="Helical" evidence="5">
    <location>
        <begin position="28"/>
        <end position="50"/>
    </location>
</feature>
<dbReference type="InterPro" id="IPR004864">
    <property type="entry name" value="LEA_2"/>
</dbReference>
<evidence type="ECO:0000313" key="7">
    <source>
        <dbReference type="EnsemblPlants" id="QL07p036978:mrna:CDS:1"/>
    </source>
</evidence>
<dbReference type="Gramene" id="QL07p036978:mrna">
    <property type="protein sequence ID" value="QL07p036978:mrna:CDS:1"/>
    <property type="gene ID" value="QL07p036978"/>
</dbReference>
<dbReference type="GeneID" id="115953268"/>
<evidence type="ECO:0000256" key="5">
    <source>
        <dbReference type="SAM" id="Phobius"/>
    </source>
</evidence>
<dbReference type="GO" id="GO:0005886">
    <property type="term" value="C:plasma membrane"/>
    <property type="evidence" value="ECO:0007669"/>
    <property type="project" value="TreeGrafter"/>
</dbReference>
<dbReference type="GO" id="GO:0009506">
    <property type="term" value="C:plasmodesma"/>
    <property type="evidence" value="ECO:0007669"/>
    <property type="project" value="TreeGrafter"/>
</dbReference>
<dbReference type="OMA" id="HEVKFHA"/>
<gene>
    <name evidence="7" type="primary">LOC115953268</name>
</gene>
<evidence type="ECO:0000256" key="4">
    <source>
        <dbReference type="ARBA" id="ARBA00023136"/>
    </source>
</evidence>
<dbReference type="RefSeq" id="XP_030926721.1">
    <property type="nucleotide sequence ID" value="XM_031070861.1"/>
</dbReference>
<dbReference type="KEGG" id="qlo:115953268"/>
<keyword evidence="8" id="KW-1185">Reference proteome</keyword>
<accession>A0A7N2M684</accession>
<comment type="subcellular location">
    <subcellularLocation>
        <location evidence="1">Membrane</location>
        <topology evidence="1">Single-pass membrane protein</topology>
    </subcellularLocation>
</comment>
<evidence type="ECO:0000256" key="1">
    <source>
        <dbReference type="ARBA" id="ARBA00004167"/>
    </source>
</evidence>
<reference evidence="7" key="2">
    <citation type="submission" date="2021-01" db="UniProtKB">
        <authorList>
            <consortium name="EnsemblPlants"/>
        </authorList>
    </citation>
    <scope>IDENTIFICATION</scope>
</reference>
<dbReference type="OrthoDB" id="1889094at2759"/>
<keyword evidence="4 5" id="KW-0472">Membrane</keyword>
<keyword evidence="2 5" id="KW-0812">Transmembrane</keyword>
<name>A0A7N2M684_QUELO</name>
<dbReference type="EMBL" id="LRBV02000007">
    <property type="status" value="NOT_ANNOTATED_CDS"/>
    <property type="molecule type" value="Genomic_DNA"/>
</dbReference>
<dbReference type="Pfam" id="PF03168">
    <property type="entry name" value="LEA_2"/>
    <property type="match status" value="1"/>
</dbReference>
<dbReference type="EnsemblPlants" id="QL07p036978:mrna">
    <property type="protein sequence ID" value="QL07p036978:mrna:CDS:1"/>
    <property type="gene ID" value="QL07p036978"/>
</dbReference>
<evidence type="ECO:0000256" key="2">
    <source>
        <dbReference type="ARBA" id="ARBA00022692"/>
    </source>
</evidence>
<keyword evidence="3 5" id="KW-1133">Transmembrane helix</keyword>
<sequence length="210" mass="23691">MGRKDSSGCCCCCEWLCGCLFSCILSCIFQILCTILVIAALAAFIFWLILRPNEVKFHVTDASLTQFNFTTNNTLHYNLALNVSIRNPNKRIGFYYDTFEANANYQGKRFDTETLTPFYQGHKNTTVVNAVFQGQQLVLLGTDEVSQFDSEKTDGVFGISLKLNLRIRPKLGWIKVWTFKPKVKCDLNVPLKSNGTSSTAFEATKCSYDL</sequence>
<evidence type="ECO:0000259" key="6">
    <source>
        <dbReference type="Pfam" id="PF03168"/>
    </source>
</evidence>
<dbReference type="PANTHER" id="PTHR31415">
    <property type="entry name" value="OS05G0367900 PROTEIN"/>
    <property type="match status" value="1"/>
</dbReference>